<gene>
    <name evidence="4" type="ORF">AA957_24800</name>
</gene>
<dbReference type="SUPFAM" id="SSF51735">
    <property type="entry name" value="NAD(P)-binding Rossmann-fold domains"/>
    <property type="match status" value="1"/>
</dbReference>
<dbReference type="KEGG" id="ptv:AA957_24800"/>
<organism evidence="4 5">
    <name type="scientific">Pseudomonas trivialis</name>
    <dbReference type="NCBI Taxonomy" id="200450"/>
    <lineage>
        <taxon>Bacteria</taxon>
        <taxon>Pseudomonadati</taxon>
        <taxon>Pseudomonadota</taxon>
        <taxon>Gammaproteobacteria</taxon>
        <taxon>Pseudomonadales</taxon>
        <taxon>Pseudomonadaceae</taxon>
        <taxon>Pseudomonas</taxon>
    </lineage>
</organism>
<evidence type="ECO:0000256" key="1">
    <source>
        <dbReference type="ARBA" id="ARBA00006484"/>
    </source>
</evidence>
<dbReference type="EC" id="1.1.1.69" evidence="4"/>
<dbReference type="EMBL" id="CP011507">
    <property type="protein sequence ID" value="AKS09200.1"/>
    <property type="molecule type" value="Genomic_DNA"/>
</dbReference>
<name>A0A0H5AHR7_9PSED</name>
<keyword evidence="2 4" id="KW-0560">Oxidoreductase</keyword>
<evidence type="ECO:0000313" key="4">
    <source>
        <dbReference type="EMBL" id="AKS09200.1"/>
    </source>
</evidence>
<dbReference type="OrthoDB" id="8653364at2"/>
<dbReference type="AlphaFoldDB" id="A0A0H5AHR7"/>
<sequence>MPNVLDCFRLDGRLALVTGSSAGIGLAIARGLAQAGARVVLNGRNRSTLRDAAALLTLEGLDVHTQAFDVTDSAAIQAAVANIEERLGPLDILVNNAGMQRRGPLEDYSEQHWRELISTNLDSAFLVGQAVARAMIPRKRGRIINICSVQSELGRPGIAPYAASKGALKMLTKGMAIDWGPHGLTVNGIGPGYFKTELNANLVANPEFSDWLVQRTPSRRWGEVDELAGAAVFLASDAASFVNGHILYVDGGITASL</sequence>
<dbReference type="PRINTS" id="PR00080">
    <property type="entry name" value="SDRFAMILY"/>
</dbReference>
<dbReference type="GO" id="GO:0008874">
    <property type="term" value="F:gluconate 5-dehydrogenase activity"/>
    <property type="evidence" value="ECO:0007669"/>
    <property type="project" value="UniProtKB-EC"/>
</dbReference>
<dbReference type="InterPro" id="IPR036291">
    <property type="entry name" value="NAD(P)-bd_dom_sf"/>
</dbReference>
<dbReference type="Gene3D" id="3.40.50.720">
    <property type="entry name" value="NAD(P)-binding Rossmann-like Domain"/>
    <property type="match status" value="1"/>
</dbReference>
<dbReference type="Proteomes" id="UP000036608">
    <property type="component" value="Chromosome"/>
</dbReference>
<reference evidence="4 5" key="1">
    <citation type="journal article" date="2015" name="Genome Announc.">
        <title>Complete Genome Sequence of the Rhizobacterium Pseudomonas trivialis Strain IHBB745 with Multiple Plant Growth-Promoting Activities and Tolerance to Desiccation and Alkalinity.</title>
        <authorList>
            <person name="Gulati A."/>
            <person name="Swarnkar M.K."/>
            <person name="Vyas P."/>
            <person name="Rahi P."/>
            <person name="Thakur R."/>
            <person name="Thakur N."/>
            <person name="Singh A.K."/>
        </authorList>
    </citation>
    <scope>NUCLEOTIDE SEQUENCE [LARGE SCALE GENOMIC DNA]</scope>
    <source>
        <strain evidence="5">745</strain>
    </source>
</reference>
<dbReference type="InterPro" id="IPR002347">
    <property type="entry name" value="SDR_fam"/>
</dbReference>
<dbReference type="FunFam" id="3.40.50.720:FF:000084">
    <property type="entry name" value="Short-chain dehydrogenase reductase"/>
    <property type="match status" value="1"/>
</dbReference>
<evidence type="ECO:0000256" key="2">
    <source>
        <dbReference type="ARBA" id="ARBA00023002"/>
    </source>
</evidence>
<evidence type="ECO:0000313" key="5">
    <source>
        <dbReference type="Proteomes" id="UP000036608"/>
    </source>
</evidence>
<comment type="similarity">
    <text evidence="1">Belongs to the short-chain dehydrogenases/reductases (SDR) family.</text>
</comment>
<feature type="domain" description="Ketoreductase" evidence="3">
    <location>
        <begin position="13"/>
        <end position="192"/>
    </location>
</feature>
<dbReference type="PRINTS" id="PR00081">
    <property type="entry name" value="GDHRDH"/>
</dbReference>
<dbReference type="Pfam" id="PF13561">
    <property type="entry name" value="adh_short_C2"/>
    <property type="match status" value="1"/>
</dbReference>
<dbReference type="PROSITE" id="PS00061">
    <property type="entry name" value="ADH_SHORT"/>
    <property type="match status" value="1"/>
</dbReference>
<reference evidence="5" key="2">
    <citation type="submission" date="2015-05" db="EMBL/GenBank/DDBJ databases">
        <authorList>
            <person name="Swarnkar M.K."/>
            <person name="Vyas P."/>
            <person name="Rahi P."/>
            <person name="Thakur R."/>
            <person name="Thakur N."/>
            <person name="Singh A.K."/>
            <person name="Gulati A."/>
        </authorList>
    </citation>
    <scope>NUCLEOTIDE SEQUENCE [LARGE SCALE GENOMIC DNA]</scope>
    <source>
        <strain evidence="5">745</strain>
    </source>
</reference>
<dbReference type="InterPro" id="IPR020904">
    <property type="entry name" value="Sc_DH/Rdtase_CS"/>
</dbReference>
<dbReference type="NCBIfam" id="NF005559">
    <property type="entry name" value="PRK07231.1"/>
    <property type="match status" value="1"/>
</dbReference>
<dbReference type="InterPro" id="IPR057326">
    <property type="entry name" value="KR_dom"/>
</dbReference>
<dbReference type="PANTHER" id="PTHR42760">
    <property type="entry name" value="SHORT-CHAIN DEHYDROGENASES/REDUCTASES FAMILY MEMBER"/>
    <property type="match status" value="1"/>
</dbReference>
<dbReference type="PATRIC" id="fig|200450.3.peg.5096"/>
<dbReference type="CDD" id="cd05347">
    <property type="entry name" value="Ga5DH-like_SDR_c"/>
    <property type="match status" value="1"/>
</dbReference>
<accession>A0A0H5AHR7</accession>
<proteinExistence type="inferred from homology"/>
<dbReference type="RefSeq" id="WP_049712513.1">
    <property type="nucleotide sequence ID" value="NZ_CP011507.1"/>
</dbReference>
<dbReference type="SMART" id="SM00822">
    <property type="entry name" value="PKS_KR"/>
    <property type="match status" value="1"/>
</dbReference>
<evidence type="ECO:0000259" key="3">
    <source>
        <dbReference type="SMART" id="SM00822"/>
    </source>
</evidence>
<protein>
    <submittedName>
        <fullName evidence="4">Gluconate 5-dehydrogenase</fullName>
        <ecNumber evidence="4">1.1.1.69</ecNumber>
    </submittedName>
</protein>
<dbReference type="PANTHER" id="PTHR42760:SF5">
    <property type="entry name" value="2-DEHYDRO-3-DEOXY-D-GLUCONATE 5-DEHYDROGENASE"/>
    <property type="match status" value="1"/>
</dbReference>